<dbReference type="AlphaFoldDB" id="A0A090MSH4"/>
<evidence type="ECO:0000313" key="8">
    <source>
        <dbReference type="Proteomes" id="UP000035682"/>
    </source>
</evidence>
<dbReference type="RefSeq" id="XP_024500392.1">
    <property type="nucleotide sequence ID" value="XM_024646184.1"/>
</dbReference>
<dbReference type="GO" id="GO:0030042">
    <property type="term" value="P:actin filament depolymerization"/>
    <property type="evidence" value="ECO:0007669"/>
    <property type="project" value="TreeGrafter"/>
</dbReference>
<dbReference type="InterPro" id="IPR001680">
    <property type="entry name" value="WD40_rpt"/>
</dbReference>
<dbReference type="SUPFAM" id="SSF50978">
    <property type="entry name" value="WD40 repeat-like"/>
    <property type="match status" value="2"/>
</dbReference>
<keyword evidence="8" id="KW-1185">Reference proteome</keyword>
<dbReference type="GO" id="GO:0030864">
    <property type="term" value="C:cortical actin cytoskeleton"/>
    <property type="evidence" value="ECO:0007669"/>
    <property type="project" value="TreeGrafter"/>
</dbReference>
<name>A0A090MSH4_STRRB</name>
<dbReference type="CDD" id="cd00200">
    <property type="entry name" value="WD40"/>
    <property type="match status" value="1"/>
</dbReference>
<reference evidence="7" key="1">
    <citation type="submission" date="2014-09" db="EMBL/GenBank/DDBJ databases">
        <authorList>
            <person name="Aslett A.Martin."/>
        </authorList>
    </citation>
    <scope>NUCLEOTIDE SEQUENCE</scope>
    <source>
        <strain evidence="7">ED321 Heterogonic</strain>
    </source>
</reference>
<keyword evidence="1 5" id="KW-0853">WD repeat</keyword>
<dbReference type="SMART" id="SM00320">
    <property type="entry name" value="WD40"/>
    <property type="match status" value="11"/>
</dbReference>
<feature type="repeat" description="WD" evidence="5">
    <location>
        <begin position="322"/>
        <end position="363"/>
    </location>
</feature>
<dbReference type="WBParaSite" id="SRAE_0000031000.1">
    <property type="protein sequence ID" value="SRAE_0000031000.1"/>
    <property type="gene ID" value="WBGene00256053"/>
</dbReference>
<evidence type="ECO:0000256" key="4">
    <source>
        <dbReference type="ARBA" id="ARBA00067845"/>
    </source>
</evidence>
<dbReference type="FunFam" id="2.130.10.10:FF:000167">
    <property type="entry name" value="Actin-interacting protein 1"/>
    <property type="match status" value="1"/>
</dbReference>
<dbReference type="PROSITE" id="PS00678">
    <property type="entry name" value="WD_REPEATS_1"/>
    <property type="match status" value="2"/>
</dbReference>
<dbReference type="InterPro" id="IPR015943">
    <property type="entry name" value="WD40/YVTN_repeat-like_dom_sf"/>
</dbReference>
<gene>
    <name evidence="7 9 10" type="ORF">SRAE_0000031000</name>
</gene>
<dbReference type="OrthoDB" id="2306at2759"/>
<evidence type="ECO:0000313" key="9">
    <source>
        <dbReference type="WBParaSite" id="SRAE_0000031000.1"/>
    </source>
</evidence>
<evidence type="ECO:0000256" key="5">
    <source>
        <dbReference type="PROSITE-ProRule" id="PRU00221"/>
    </source>
</evidence>
<evidence type="ECO:0000256" key="3">
    <source>
        <dbReference type="ARBA" id="ARBA00038366"/>
    </source>
</evidence>
<evidence type="ECO:0000256" key="1">
    <source>
        <dbReference type="ARBA" id="ARBA00022574"/>
    </source>
</evidence>
<feature type="repeat" description="WD" evidence="5">
    <location>
        <begin position="187"/>
        <end position="228"/>
    </location>
</feature>
<dbReference type="PRINTS" id="PR00320">
    <property type="entry name" value="GPROTEINBRPT"/>
</dbReference>
<dbReference type="WormBase" id="SRAE_0000031000">
    <property type="protein sequence ID" value="SRP08878"/>
    <property type="gene ID" value="WBGene00256053"/>
</dbReference>
<feature type="repeat" description="WD" evidence="5">
    <location>
        <begin position="237"/>
        <end position="278"/>
    </location>
</feature>
<organism evidence="7">
    <name type="scientific">Strongyloides ratti</name>
    <name type="common">Parasitic roundworm</name>
    <dbReference type="NCBI Taxonomy" id="34506"/>
    <lineage>
        <taxon>Eukaryota</taxon>
        <taxon>Metazoa</taxon>
        <taxon>Ecdysozoa</taxon>
        <taxon>Nematoda</taxon>
        <taxon>Chromadorea</taxon>
        <taxon>Rhabditida</taxon>
        <taxon>Tylenchina</taxon>
        <taxon>Panagrolaimomorpha</taxon>
        <taxon>Strongyloidoidea</taxon>
        <taxon>Strongyloididae</taxon>
        <taxon>Strongyloides</taxon>
    </lineage>
</organism>
<dbReference type="PANTHER" id="PTHR19856">
    <property type="entry name" value="WD-REPEATCONTAINING PROTEIN WDR1"/>
    <property type="match status" value="1"/>
</dbReference>
<dbReference type="Pfam" id="PF12894">
    <property type="entry name" value="ANAPC4_WD40"/>
    <property type="match status" value="1"/>
</dbReference>
<dbReference type="InterPro" id="IPR024977">
    <property type="entry name" value="Apc4-like_WD40_dom"/>
</dbReference>
<evidence type="ECO:0000313" key="10">
    <source>
        <dbReference type="WormBase" id="SRAE_0000031000"/>
    </source>
</evidence>
<dbReference type="Pfam" id="PF00400">
    <property type="entry name" value="WD40"/>
    <property type="match status" value="6"/>
</dbReference>
<dbReference type="OMA" id="FYQGPPF"/>
<dbReference type="InterPro" id="IPR019775">
    <property type="entry name" value="WD40_repeat_CS"/>
</dbReference>
<accession>A0A090MSH4</accession>
<keyword evidence="2" id="KW-0677">Repeat</keyword>
<dbReference type="GO" id="GO:0051015">
    <property type="term" value="F:actin filament binding"/>
    <property type="evidence" value="ECO:0007669"/>
    <property type="project" value="TreeGrafter"/>
</dbReference>
<feature type="repeat" description="WD" evidence="5">
    <location>
        <begin position="534"/>
        <end position="568"/>
    </location>
</feature>
<dbReference type="InterPro" id="IPR020472">
    <property type="entry name" value="WD40_PAC1"/>
</dbReference>
<dbReference type="GeneID" id="36373551"/>
<dbReference type="Gene3D" id="2.130.10.10">
    <property type="entry name" value="YVTN repeat-like/Quinoprotein amine dehydrogenase"/>
    <property type="match status" value="2"/>
</dbReference>
<dbReference type="GO" id="GO:0045214">
    <property type="term" value="P:sarcomere organization"/>
    <property type="evidence" value="ECO:0007669"/>
    <property type="project" value="TreeGrafter"/>
</dbReference>
<dbReference type="EMBL" id="LN609406">
    <property type="protein sequence ID" value="CEF61183.1"/>
    <property type="molecule type" value="Genomic_DNA"/>
</dbReference>
<dbReference type="GO" id="GO:0040011">
    <property type="term" value="P:locomotion"/>
    <property type="evidence" value="ECO:0007669"/>
    <property type="project" value="TreeGrafter"/>
</dbReference>
<dbReference type="Proteomes" id="UP000035682">
    <property type="component" value="Unplaced"/>
</dbReference>
<dbReference type="InterPro" id="IPR036322">
    <property type="entry name" value="WD40_repeat_dom_sf"/>
</dbReference>
<dbReference type="PROSITE" id="PS50082">
    <property type="entry name" value="WD_REPEATS_2"/>
    <property type="match status" value="5"/>
</dbReference>
<dbReference type="GO" id="GO:0030833">
    <property type="term" value="P:regulation of actin filament polymerization"/>
    <property type="evidence" value="ECO:0007669"/>
    <property type="project" value="UniProtKB-ARBA"/>
</dbReference>
<dbReference type="PROSITE" id="PS50294">
    <property type="entry name" value="WD_REPEATS_REGION"/>
    <property type="match status" value="4"/>
</dbReference>
<evidence type="ECO:0000259" key="6">
    <source>
        <dbReference type="Pfam" id="PF12894"/>
    </source>
</evidence>
<evidence type="ECO:0000313" key="7">
    <source>
        <dbReference type="EMBL" id="CEF61183.1"/>
    </source>
</evidence>
<reference evidence="9" key="3">
    <citation type="submission" date="2020-12" db="UniProtKB">
        <authorList>
            <consortium name="WormBaseParasite"/>
        </authorList>
    </citation>
    <scope>IDENTIFICATION</scope>
</reference>
<dbReference type="GO" id="GO:0030834">
    <property type="term" value="P:regulation of actin filament depolymerization"/>
    <property type="evidence" value="ECO:0007669"/>
    <property type="project" value="UniProtKB-ARBA"/>
</dbReference>
<dbReference type="PANTHER" id="PTHR19856:SF0">
    <property type="entry name" value="WD REPEAT-CONTAINING PROTEIN 1"/>
    <property type="match status" value="1"/>
</dbReference>
<feature type="domain" description="Anaphase-promoting complex subunit 4-like WD40" evidence="6">
    <location>
        <begin position="458"/>
        <end position="529"/>
    </location>
</feature>
<sequence length="614" mass="67335">MSEEYSKVKVFASLPRTIRGLPLSLSSSPDGTKFIYCNGNSVFIREVENISDCDIYTEHSTLTTAAKYANSGYYIASGDQTGKVRIWDTTQLTHILKAEYAIIGGPIRDIAWNDDSKRVAVVGEGRERFGHVFLFDTGTSNGNLSGQSRAMTSIDFKPTRPYRLVSTSEDNTVAMFEGPPFKFKTLFREHTNFAQCVRYNKDGTLFASCSSDGKIVIYEGTDGNKVGELIDTNLTKEAAHGGGVFSICWSLDGSKLVSASGDKTVKIWNVTERKLEKTVSFPNVVDYQQLAVVWMKTCIISVSLAGFLHYIDPELGSVTKTLKGHNKPLTALALSQDKKYAFTADFEGNITRWDVGTGESERVSQDVHKSQVSGLFVSESGTLVSVGWDDFLAFTDDCFGSIEESSPTKIKLSSQPRGVASSKDGKLVVVAGHKSVYVFVDKKQTISHDIGSEATCISLSPDNKIVAIGFQDSKVRIFGLTDNDIVCKTTLTHSGCITSVTFSHDGKYLAVTDAARKIVPYDVETFKSASEKEWTFHSARVNCAGWSPNNRFIATGSLDTNIMVWDMEKSGEHPLVIKCAHAMASINAIAWISNDTFLSIGQDSNVKQWKINPT</sequence>
<evidence type="ECO:0000256" key="2">
    <source>
        <dbReference type="ARBA" id="ARBA00022737"/>
    </source>
</evidence>
<protein>
    <recommendedName>
        <fullName evidence="4">Actin-interacting protein 1</fullName>
    </recommendedName>
</protein>
<dbReference type="CTD" id="36373551"/>
<feature type="repeat" description="WD" evidence="5">
    <location>
        <begin position="56"/>
        <end position="97"/>
    </location>
</feature>
<proteinExistence type="inferred from homology"/>
<comment type="similarity">
    <text evidence="3">Belongs to the WD repeat AIP1 family.</text>
</comment>
<dbReference type="FunFam" id="2.130.10.10:FF:000102">
    <property type="entry name" value="Actin-interacting protein 1"/>
    <property type="match status" value="1"/>
</dbReference>
<reference evidence="8" key="2">
    <citation type="submission" date="2014-09" db="EMBL/GenBank/DDBJ databases">
        <authorList>
            <person name="Martin A.A."/>
        </authorList>
    </citation>
    <scope>NUCLEOTIDE SEQUENCE</scope>
    <source>
        <strain evidence="8">ED321</strain>
    </source>
</reference>